<name>A0AAD7ZJ99_DIPPU</name>
<keyword evidence="12" id="KW-1185">Reference proteome</keyword>
<evidence type="ECO:0000256" key="3">
    <source>
        <dbReference type="ARBA" id="ARBA00022763"/>
    </source>
</evidence>
<dbReference type="AlphaFoldDB" id="A0AAD7ZJ99"/>
<dbReference type="Proteomes" id="UP001233999">
    <property type="component" value="Unassembled WGS sequence"/>
</dbReference>
<dbReference type="GO" id="GO:0006302">
    <property type="term" value="P:double-strand break repair"/>
    <property type="evidence" value="ECO:0007669"/>
    <property type="project" value="UniProtKB-ARBA"/>
</dbReference>
<dbReference type="InterPro" id="IPR004579">
    <property type="entry name" value="ERCC1/RAD10/SWI10"/>
</dbReference>
<comment type="similarity">
    <text evidence="2">Belongs to the ERCC1/RAD10/SWI10 family.</text>
</comment>
<feature type="region of interest" description="Disordered" evidence="9">
    <location>
        <begin position="54"/>
        <end position="73"/>
    </location>
</feature>
<gene>
    <name evidence="11" type="ORF">L9F63_023107</name>
</gene>
<proteinExistence type="inferred from homology"/>
<evidence type="ECO:0000256" key="1">
    <source>
        <dbReference type="ARBA" id="ARBA00004123"/>
    </source>
</evidence>
<evidence type="ECO:0000259" key="10">
    <source>
        <dbReference type="Pfam" id="PF03834"/>
    </source>
</evidence>
<dbReference type="Pfam" id="PF03834">
    <property type="entry name" value="Rad10"/>
    <property type="match status" value="1"/>
</dbReference>
<dbReference type="GO" id="GO:0032204">
    <property type="term" value="P:regulation of telomere maintenance"/>
    <property type="evidence" value="ECO:0007669"/>
    <property type="project" value="UniProtKB-ARBA"/>
</dbReference>
<dbReference type="Gene3D" id="3.40.50.10130">
    <property type="match status" value="1"/>
</dbReference>
<dbReference type="GO" id="GO:0003697">
    <property type="term" value="F:single-stranded DNA binding"/>
    <property type="evidence" value="ECO:0007669"/>
    <property type="project" value="TreeGrafter"/>
</dbReference>
<dbReference type="InterPro" id="IPR047260">
    <property type="entry name" value="ERCC1-like_central_dom"/>
</dbReference>
<keyword evidence="4" id="KW-0238">DNA-binding</keyword>
<dbReference type="SUPFAM" id="SSF52980">
    <property type="entry name" value="Restriction endonuclease-like"/>
    <property type="match status" value="1"/>
</dbReference>
<dbReference type="FunFam" id="1.10.150.20:FF:000017">
    <property type="entry name" value="DNA excision repair protein ERCC-1"/>
    <property type="match status" value="1"/>
</dbReference>
<keyword evidence="6" id="KW-0539">Nucleus</keyword>
<dbReference type="GO" id="GO:0003684">
    <property type="term" value="F:damaged DNA binding"/>
    <property type="evidence" value="ECO:0007669"/>
    <property type="project" value="InterPro"/>
</dbReference>
<dbReference type="GO" id="GO:0070522">
    <property type="term" value="C:ERCC4-ERCC1 complex"/>
    <property type="evidence" value="ECO:0007669"/>
    <property type="project" value="TreeGrafter"/>
</dbReference>
<evidence type="ECO:0000256" key="4">
    <source>
        <dbReference type="ARBA" id="ARBA00023125"/>
    </source>
</evidence>
<dbReference type="PANTHER" id="PTHR12749">
    <property type="entry name" value="EXCISION REPAIR CROSS-COMPLEMENTING 1 ERCC1"/>
    <property type="match status" value="1"/>
</dbReference>
<dbReference type="Pfam" id="PF14520">
    <property type="entry name" value="HHH_5"/>
    <property type="match status" value="1"/>
</dbReference>
<evidence type="ECO:0000256" key="2">
    <source>
        <dbReference type="ARBA" id="ARBA00008283"/>
    </source>
</evidence>
<evidence type="ECO:0000256" key="6">
    <source>
        <dbReference type="ARBA" id="ARBA00023242"/>
    </source>
</evidence>
<reference evidence="11" key="2">
    <citation type="submission" date="2023-05" db="EMBL/GenBank/DDBJ databases">
        <authorList>
            <person name="Fouks B."/>
        </authorList>
    </citation>
    <scope>NUCLEOTIDE SEQUENCE</scope>
    <source>
        <strain evidence="11">Stay&amp;Tobe</strain>
        <tissue evidence="11">Testes</tissue>
    </source>
</reference>
<evidence type="ECO:0000256" key="7">
    <source>
        <dbReference type="ARBA" id="ARBA00054210"/>
    </source>
</evidence>
<comment type="caution">
    <text evidence="11">The sequence shown here is derived from an EMBL/GenBank/DDBJ whole genome shotgun (WGS) entry which is preliminary data.</text>
</comment>
<sequence length="280" mass="31795">MSDCDDPPPIWDEDFEDVVETEKKPISSFGDAFNNLKKSDFYQPPEKLLKDKISAGPSSKAVRPSTSKSNPVLVNPRQKGNPILKAICNVPWEYEEIIPDYVMGKTTCALFLSLRYHNLNPDYINERLKQLGKLYELRVLLVQVDTKDPHHALKNLTRISLLTDVTMMLAWSPEEAGRIIETYKIMEHKPPDAIMERQDSSPYLKIMNALTSVRSINKTDALILMRTFGSLENIIKASSESLFLCPGLGPQKANKLHKVLHQPFLREKSTPDKSKTSSKR</sequence>
<protein>
    <recommendedName>
        <fullName evidence="8">DNA excision repair protein ERCC-1</fullName>
    </recommendedName>
</protein>
<feature type="domain" description="ERCC1-like central" evidence="10">
    <location>
        <begin position="72"/>
        <end position="184"/>
    </location>
</feature>
<dbReference type="SUPFAM" id="SSF47781">
    <property type="entry name" value="RuvA domain 2-like"/>
    <property type="match status" value="1"/>
</dbReference>
<dbReference type="EMBL" id="JASPKZ010007848">
    <property type="protein sequence ID" value="KAJ9581719.1"/>
    <property type="molecule type" value="Genomic_DNA"/>
</dbReference>
<dbReference type="GO" id="GO:0070914">
    <property type="term" value="P:UV-damage excision repair"/>
    <property type="evidence" value="ECO:0007669"/>
    <property type="project" value="TreeGrafter"/>
</dbReference>
<accession>A0AAD7ZJ99</accession>
<keyword evidence="3" id="KW-0227">DNA damage</keyword>
<dbReference type="InterPro" id="IPR010994">
    <property type="entry name" value="RuvA_2-like"/>
</dbReference>
<comment type="function">
    <text evidence="7">Non-catalytic component of a structure-specific DNA repair endonuclease responsible for the 5'-incision during DNA repair. Responsible, in conjunction with SLX4, for the first step in the repair of interstrand cross-links (ICL). Participates in the processing of anaphase bridge-generating DNA structures, which consist in incompletely processed DNA lesions arising during S or G2 phase, and can result in cytokinesis failure. Also required for homology-directed repair (HDR) of DNA double-strand breaks, in conjunction with SLX4.</text>
</comment>
<keyword evidence="5" id="KW-0234">DNA repair</keyword>
<evidence type="ECO:0000313" key="12">
    <source>
        <dbReference type="Proteomes" id="UP001233999"/>
    </source>
</evidence>
<dbReference type="GO" id="GO:0006312">
    <property type="term" value="P:mitotic recombination"/>
    <property type="evidence" value="ECO:0007669"/>
    <property type="project" value="TreeGrafter"/>
</dbReference>
<dbReference type="Gene3D" id="1.10.150.20">
    <property type="entry name" value="5' to 3' exonuclease, C-terminal subdomain"/>
    <property type="match status" value="1"/>
</dbReference>
<evidence type="ECO:0000313" key="11">
    <source>
        <dbReference type="EMBL" id="KAJ9581719.1"/>
    </source>
</evidence>
<dbReference type="GO" id="GO:0000110">
    <property type="term" value="C:nucleotide-excision repair factor 1 complex"/>
    <property type="evidence" value="ECO:0007669"/>
    <property type="project" value="TreeGrafter"/>
</dbReference>
<dbReference type="NCBIfam" id="TIGR00597">
    <property type="entry name" value="rad10"/>
    <property type="match status" value="1"/>
</dbReference>
<dbReference type="FunFam" id="3.40.50.10130:FF:000001">
    <property type="entry name" value="DNA excision repair protein ERCC-1"/>
    <property type="match status" value="1"/>
</dbReference>
<evidence type="ECO:0000256" key="5">
    <source>
        <dbReference type="ARBA" id="ARBA00023204"/>
    </source>
</evidence>
<dbReference type="GO" id="GO:0006289">
    <property type="term" value="P:nucleotide-excision repair"/>
    <property type="evidence" value="ECO:0007669"/>
    <property type="project" value="UniProtKB-ARBA"/>
</dbReference>
<evidence type="ECO:0000256" key="9">
    <source>
        <dbReference type="SAM" id="MobiDB-lite"/>
    </source>
</evidence>
<dbReference type="PANTHER" id="PTHR12749:SF0">
    <property type="entry name" value="DNA EXCISION REPAIR PROTEIN ERCC-1"/>
    <property type="match status" value="1"/>
</dbReference>
<dbReference type="CDD" id="cd22325">
    <property type="entry name" value="ERCC1_C-like"/>
    <property type="match status" value="1"/>
</dbReference>
<reference evidence="11" key="1">
    <citation type="journal article" date="2023" name="IScience">
        <title>Live-bearing cockroach genome reveals convergent evolutionary mechanisms linked to viviparity in insects and beyond.</title>
        <authorList>
            <person name="Fouks B."/>
            <person name="Harrison M.C."/>
            <person name="Mikhailova A.A."/>
            <person name="Marchal E."/>
            <person name="English S."/>
            <person name="Carruthers M."/>
            <person name="Jennings E.C."/>
            <person name="Chiamaka E.L."/>
            <person name="Frigard R.A."/>
            <person name="Pippel M."/>
            <person name="Attardo G.M."/>
            <person name="Benoit J.B."/>
            <person name="Bornberg-Bauer E."/>
            <person name="Tobe S.S."/>
        </authorList>
    </citation>
    <scope>NUCLEOTIDE SEQUENCE</scope>
    <source>
        <strain evidence="11">Stay&amp;Tobe</strain>
    </source>
</reference>
<evidence type="ECO:0000256" key="8">
    <source>
        <dbReference type="ARBA" id="ARBA00071993"/>
    </source>
</evidence>
<comment type="subcellular location">
    <subcellularLocation>
        <location evidence="1">Nucleus</location>
    </subcellularLocation>
</comment>
<organism evidence="11 12">
    <name type="scientific">Diploptera punctata</name>
    <name type="common">Pacific beetle cockroach</name>
    <dbReference type="NCBI Taxonomy" id="6984"/>
    <lineage>
        <taxon>Eukaryota</taxon>
        <taxon>Metazoa</taxon>
        <taxon>Ecdysozoa</taxon>
        <taxon>Arthropoda</taxon>
        <taxon>Hexapoda</taxon>
        <taxon>Insecta</taxon>
        <taxon>Pterygota</taxon>
        <taxon>Neoptera</taxon>
        <taxon>Polyneoptera</taxon>
        <taxon>Dictyoptera</taxon>
        <taxon>Blattodea</taxon>
        <taxon>Blaberoidea</taxon>
        <taxon>Blaberidae</taxon>
        <taxon>Diplopterinae</taxon>
        <taxon>Diploptera</taxon>
    </lineage>
</organism>
<dbReference type="InterPro" id="IPR011335">
    <property type="entry name" value="Restrct_endonuc-II-like"/>
</dbReference>